<accession>A0AAU7DCQ7</accession>
<dbReference type="EMBL" id="CP121196">
    <property type="protein sequence ID" value="XBH15832.1"/>
    <property type="molecule type" value="Genomic_DNA"/>
</dbReference>
<gene>
    <name evidence="2" type="ORF">P8935_14775</name>
</gene>
<dbReference type="SUPFAM" id="SSF53448">
    <property type="entry name" value="Nucleotide-diphospho-sugar transferases"/>
    <property type="match status" value="1"/>
</dbReference>
<organism evidence="2">
    <name type="scientific">Telmatobacter sp. DSM 110680</name>
    <dbReference type="NCBI Taxonomy" id="3036704"/>
    <lineage>
        <taxon>Bacteria</taxon>
        <taxon>Pseudomonadati</taxon>
        <taxon>Acidobacteriota</taxon>
        <taxon>Terriglobia</taxon>
        <taxon>Terriglobales</taxon>
        <taxon>Acidobacteriaceae</taxon>
        <taxon>Telmatobacter</taxon>
    </lineage>
</organism>
<dbReference type="Pfam" id="PF00483">
    <property type="entry name" value="NTP_transferase"/>
    <property type="match status" value="1"/>
</dbReference>
<reference evidence="2" key="1">
    <citation type="submission" date="2023-03" db="EMBL/GenBank/DDBJ databases">
        <title>Edaphobacter sp.</title>
        <authorList>
            <person name="Huber K.J."/>
            <person name="Papendorf J."/>
            <person name="Pilke C."/>
            <person name="Bunk B."/>
            <person name="Sproeer C."/>
            <person name="Pester M."/>
        </authorList>
    </citation>
    <scope>NUCLEOTIDE SEQUENCE</scope>
    <source>
        <strain evidence="2">DSM 110680</strain>
    </source>
</reference>
<sequence>MDTMVSPTLLVLAAGMGSRYGGLKQLDPVGPDGETIMDYSIFDARRAGFGKVVFVIRKSIEEPFKKTVGTRYEKRVPVEYVFQEIGKLIPGISPPEGRTKPWGTTHAILMAANTIHEPFAVINADDFYGAGSFRVLAQHLQSGTPDDAMIGFVLRNTLSEFGSVARGVCHVTEDGYLKDITELKSIEREGSRITNIDSEGQETVLNGSELVSMNMWGFTPQIFPLLYEHFQRFLKRYGDDLNAECYIPGTVNSLIQAEQACVKVLRSGDAWFGVTYREDQPRVVQSIGRLIEQGTYPRRLWQ</sequence>
<dbReference type="Gene3D" id="3.90.550.10">
    <property type="entry name" value="Spore Coat Polysaccharide Biosynthesis Protein SpsA, Chain A"/>
    <property type="match status" value="1"/>
</dbReference>
<dbReference type="AlphaFoldDB" id="A0AAU7DCQ7"/>
<feature type="domain" description="Nucleotidyl transferase" evidence="1">
    <location>
        <begin position="10"/>
        <end position="228"/>
    </location>
</feature>
<evidence type="ECO:0000313" key="2">
    <source>
        <dbReference type="EMBL" id="XBH15832.1"/>
    </source>
</evidence>
<dbReference type="RefSeq" id="WP_348261064.1">
    <property type="nucleotide sequence ID" value="NZ_CP121196.1"/>
</dbReference>
<dbReference type="InterPro" id="IPR005835">
    <property type="entry name" value="NTP_transferase_dom"/>
</dbReference>
<protein>
    <submittedName>
        <fullName evidence="2">Sugar phosphate nucleotidyltransferase</fullName>
    </submittedName>
</protein>
<name>A0AAU7DCQ7_9BACT</name>
<proteinExistence type="predicted"/>
<dbReference type="InterPro" id="IPR029044">
    <property type="entry name" value="Nucleotide-diphossugar_trans"/>
</dbReference>
<evidence type="ECO:0000259" key="1">
    <source>
        <dbReference type="Pfam" id="PF00483"/>
    </source>
</evidence>